<comment type="cofactor">
    <cofactor evidence="7">
        <name>heme</name>
        <dbReference type="ChEBI" id="CHEBI:30413"/>
    </cofactor>
</comment>
<dbReference type="GO" id="GO:0020037">
    <property type="term" value="F:heme binding"/>
    <property type="evidence" value="ECO:0007669"/>
    <property type="project" value="InterPro"/>
</dbReference>
<evidence type="ECO:0000256" key="6">
    <source>
        <dbReference type="ARBA" id="ARBA00023033"/>
    </source>
</evidence>
<dbReference type="PRINTS" id="PR00385">
    <property type="entry name" value="P450"/>
</dbReference>
<dbReference type="GO" id="GO:0005506">
    <property type="term" value="F:iron ion binding"/>
    <property type="evidence" value="ECO:0007669"/>
    <property type="project" value="InterPro"/>
</dbReference>
<dbReference type="SUPFAM" id="SSF48264">
    <property type="entry name" value="Cytochrome P450"/>
    <property type="match status" value="1"/>
</dbReference>
<evidence type="ECO:0000256" key="1">
    <source>
        <dbReference type="ARBA" id="ARBA00010617"/>
    </source>
</evidence>
<evidence type="ECO:0000256" key="3">
    <source>
        <dbReference type="ARBA" id="ARBA00022723"/>
    </source>
</evidence>
<gene>
    <name evidence="10" type="ORF">DY251_00850</name>
</gene>
<feature type="binding site" description="axial binding residue" evidence="7">
    <location>
        <position position="404"/>
    </location>
    <ligand>
        <name>heme</name>
        <dbReference type="ChEBI" id="CHEBI:30413"/>
    </ligand>
    <ligandPart>
        <name>Fe</name>
        <dbReference type="ChEBI" id="CHEBI:18248"/>
    </ligandPart>
</feature>
<evidence type="ECO:0000256" key="4">
    <source>
        <dbReference type="ARBA" id="ARBA00023002"/>
    </source>
</evidence>
<dbReference type="InterPro" id="IPR001128">
    <property type="entry name" value="Cyt_P450"/>
</dbReference>
<feature type="compositionally biased region" description="Pro residues" evidence="9">
    <location>
        <begin position="7"/>
        <end position="18"/>
    </location>
</feature>
<dbReference type="InterPro" id="IPR036396">
    <property type="entry name" value="Cyt_P450_sf"/>
</dbReference>
<dbReference type="GO" id="GO:0016705">
    <property type="term" value="F:oxidoreductase activity, acting on paired donors, with incorporation or reduction of molecular oxygen"/>
    <property type="evidence" value="ECO:0007669"/>
    <property type="project" value="InterPro"/>
</dbReference>
<dbReference type="RefSeq" id="WP_116621949.1">
    <property type="nucleotide sequence ID" value="NZ_QURN01000001.1"/>
</dbReference>
<evidence type="ECO:0000313" key="11">
    <source>
        <dbReference type="Proteomes" id="UP000262379"/>
    </source>
</evidence>
<protein>
    <submittedName>
        <fullName evidence="10">Cytochrome P450</fullName>
    </submittedName>
</protein>
<evidence type="ECO:0000256" key="5">
    <source>
        <dbReference type="ARBA" id="ARBA00023004"/>
    </source>
</evidence>
<keyword evidence="11" id="KW-1185">Reference proteome</keyword>
<organism evidence="10 11">
    <name type="scientific">Mesorhizobium denitrificans</name>
    <dbReference type="NCBI Taxonomy" id="2294114"/>
    <lineage>
        <taxon>Bacteria</taxon>
        <taxon>Pseudomonadati</taxon>
        <taxon>Pseudomonadota</taxon>
        <taxon>Alphaproteobacteria</taxon>
        <taxon>Hyphomicrobiales</taxon>
        <taxon>Phyllobacteriaceae</taxon>
        <taxon>Mesorhizobium</taxon>
    </lineage>
</organism>
<feature type="region of interest" description="Disordered" evidence="9">
    <location>
        <begin position="1"/>
        <end position="20"/>
    </location>
</feature>
<evidence type="ECO:0000256" key="9">
    <source>
        <dbReference type="SAM" id="MobiDB-lite"/>
    </source>
</evidence>
<dbReference type="PANTHER" id="PTHR24291">
    <property type="entry name" value="CYTOCHROME P450 FAMILY 4"/>
    <property type="match status" value="1"/>
</dbReference>
<dbReference type="Gene3D" id="1.10.630.10">
    <property type="entry name" value="Cytochrome P450"/>
    <property type="match status" value="1"/>
</dbReference>
<dbReference type="InterPro" id="IPR002401">
    <property type="entry name" value="Cyt_P450_E_grp-I"/>
</dbReference>
<keyword evidence="2 7" id="KW-0349">Heme</keyword>
<dbReference type="PANTHER" id="PTHR24291:SF50">
    <property type="entry name" value="BIFUNCTIONAL ALBAFLAVENONE MONOOXYGENASE_TERPENE SYNTHASE"/>
    <property type="match status" value="1"/>
</dbReference>
<keyword evidence="6 8" id="KW-0503">Monooxygenase</keyword>
<keyword evidence="5 7" id="KW-0408">Iron</keyword>
<dbReference type="GO" id="GO:0004497">
    <property type="term" value="F:monooxygenase activity"/>
    <property type="evidence" value="ECO:0007669"/>
    <property type="project" value="UniProtKB-KW"/>
</dbReference>
<evidence type="ECO:0000313" key="10">
    <source>
        <dbReference type="EMBL" id="RFC69328.1"/>
    </source>
</evidence>
<comment type="similarity">
    <text evidence="1 8">Belongs to the cytochrome P450 family.</text>
</comment>
<dbReference type="PRINTS" id="PR00463">
    <property type="entry name" value="EP450I"/>
</dbReference>
<keyword evidence="4 8" id="KW-0560">Oxidoreductase</keyword>
<accession>A0A371XJC5</accession>
<dbReference type="PROSITE" id="PS00086">
    <property type="entry name" value="CYTOCHROME_P450"/>
    <property type="match status" value="1"/>
</dbReference>
<dbReference type="InterPro" id="IPR017972">
    <property type="entry name" value="Cyt_P450_CS"/>
</dbReference>
<dbReference type="Proteomes" id="UP000262379">
    <property type="component" value="Unassembled WGS sequence"/>
</dbReference>
<dbReference type="EMBL" id="QURN01000001">
    <property type="protein sequence ID" value="RFC69328.1"/>
    <property type="molecule type" value="Genomic_DNA"/>
</dbReference>
<evidence type="ECO:0000256" key="2">
    <source>
        <dbReference type="ARBA" id="ARBA00022617"/>
    </source>
</evidence>
<proteinExistence type="inferred from homology"/>
<sequence length="457" mass="51641">MDNKPAPFVPPAPQPRTSPPSTLEMIRIVYRNPLELWGEPSYNEPWISVTGIGGPLVIANDPGLIRHVLVDNAKNYKMATVRQLILRPILRDGLLTAEGDVWKRSRKAMAPVFTPRNIFGFAQPMLKRSIAFAQKYEGEPGVVDIAHDMTMLTYDILAETLFSGEIAGEPGSFAREIDHLFETMGRVDPLDLLRAPEWLPRVTRIRGRKTMAYFRKIVSDTMNLRVERLKRDPAGAPEDFLTLLLRAEGPDGLTRAEIEDNIITFIGAGHETTARALAWALFCLAEAPWEREPIEAEIDAVLAREPDPTKWLDAMPLTRAAFEEALRLYPPAPSINREPIEPEKYKDLYIPPKAAVLVMPWTVHRHRKLWDRPDAFIPARFHPENRDKIDRFQYLPFGAGPRVCIGAAFAMQEAIIALAVLMSHYRFDTVAETKPWPVQKLTTQPQGGIPMRVTPRA</sequence>
<keyword evidence="3 7" id="KW-0479">Metal-binding</keyword>
<reference evidence="11" key="1">
    <citation type="submission" date="2018-08" db="EMBL/GenBank/DDBJ databases">
        <authorList>
            <person name="Im W.T."/>
        </authorList>
    </citation>
    <scope>NUCLEOTIDE SEQUENCE [LARGE SCALE GENOMIC DNA]</scope>
    <source>
        <strain evidence="11">LA-28</strain>
    </source>
</reference>
<dbReference type="InterPro" id="IPR050196">
    <property type="entry name" value="Cytochrome_P450_Monoox"/>
</dbReference>
<comment type="caution">
    <text evidence="10">The sequence shown here is derived from an EMBL/GenBank/DDBJ whole genome shotgun (WGS) entry which is preliminary data.</text>
</comment>
<dbReference type="Pfam" id="PF00067">
    <property type="entry name" value="p450"/>
    <property type="match status" value="1"/>
</dbReference>
<name>A0A371XJC5_9HYPH</name>
<evidence type="ECO:0000256" key="8">
    <source>
        <dbReference type="RuleBase" id="RU000461"/>
    </source>
</evidence>
<dbReference type="AlphaFoldDB" id="A0A371XJC5"/>
<evidence type="ECO:0000256" key="7">
    <source>
        <dbReference type="PIRSR" id="PIRSR602401-1"/>
    </source>
</evidence>